<feature type="compositionally biased region" description="Basic and acidic residues" evidence="3">
    <location>
        <begin position="1786"/>
        <end position="1795"/>
    </location>
</feature>
<feature type="chain" id="PRO_5002296632" description="Fibronectin type-III domain-containing protein" evidence="4">
    <location>
        <begin position="35"/>
        <end position="2568"/>
    </location>
</feature>
<dbReference type="InterPro" id="IPR011042">
    <property type="entry name" value="6-blade_b-propeller_TolB-like"/>
</dbReference>
<dbReference type="OrthoDB" id="1813813at2"/>
<feature type="region of interest" description="Disordered" evidence="3">
    <location>
        <begin position="2205"/>
        <end position="2246"/>
    </location>
</feature>
<feature type="compositionally biased region" description="Acidic residues" evidence="3">
    <location>
        <begin position="1775"/>
        <end position="1785"/>
    </location>
</feature>
<dbReference type="STRING" id="1126833.VN24_14370"/>
<evidence type="ECO:0008006" key="9">
    <source>
        <dbReference type="Google" id="ProtNLM"/>
    </source>
</evidence>
<proteinExistence type="inferred from homology"/>
<dbReference type="Proteomes" id="UP000032633">
    <property type="component" value="Chromosome"/>
</dbReference>
<feature type="compositionally biased region" description="Polar residues" evidence="3">
    <location>
        <begin position="371"/>
        <end position="380"/>
    </location>
</feature>
<evidence type="ECO:0000313" key="8">
    <source>
        <dbReference type="Proteomes" id="UP000032633"/>
    </source>
</evidence>
<dbReference type="Pfam" id="PF13205">
    <property type="entry name" value="Big_5"/>
    <property type="match status" value="1"/>
</dbReference>
<dbReference type="Gene3D" id="2.120.10.30">
    <property type="entry name" value="TolB, C-terminal domain"/>
    <property type="match status" value="2"/>
</dbReference>
<dbReference type="SUPFAM" id="SSF49265">
    <property type="entry name" value="Fibronectin type III"/>
    <property type="match status" value="1"/>
</dbReference>
<dbReference type="InterPro" id="IPR001119">
    <property type="entry name" value="SLH_dom"/>
</dbReference>
<dbReference type="InterPro" id="IPR032812">
    <property type="entry name" value="SbsA_Ig"/>
</dbReference>
<feature type="domain" description="SLH" evidence="6">
    <location>
        <begin position="2503"/>
        <end position="2566"/>
    </location>
</feature>
<feature type="compositionally biased region" description="Gly residues" evidence="3">
    <location>
        <begin position="2220"/>
        <end position="2235"/>
    </location>
</feature>
<dbReference type="Pfam" id="PF13620">
    <property type="entry name" value="CarboxypepD_reg"/>
    <property type="match status" value="1"/>
</dbReference>
<evidence type="ECO:0000256" key="1">
    <source>
        <dbReference type="ARBA" id="ARBA00009820"/>
    </source>
</evidence>
<dbReference type="RefSeq" id="WP_045670961.1">
    <property type="nucleotide sequence ID" value="NZ_CP011058.1"/>
</dbReference>
<evidence type="ECO:0000256" key="3">
    <source>
        <dbReference type="SAM" id="MobiDB-lite"/>
    </source>
</evidence>
<evidence type="ECO:0000256" key="2">
    <source>
        <dbReference type="ARBA" id="ARBA00022729"/>
    </source>
</evidence>
<dbReference type="Gene3D" id="2.60.40.10">
    <property type="entry name" value="Immunoglobulins"/>
    <property type="match status" value="3"/>
</dbReference>
<dbReference type="PROSITE" id="PS51272">
    <property type="entry name" value="SLH"/>
    <property type="match status" value="3"/>
</dbReference>
<dbReference type="InterPro" id="IPR036116">
    <property type="entry name" value="FN3_sf"/>
</dbReference>
<organism evidence="7 8">
    <name type="scientific">Paenibacillus beijingensis</name>
    <dbReference type="NCBI Taxonomy" id="1126833"/>
    <lineage>
        <taxon>Bacteria</taxon>
        <taxon>Bacillati</taxon>
        <taxon>Bacillota</taxon>
        <taxon>Bacilli</taxon>
        <taxon>Bacillales</taxon>
        <taxon>Paenibacillaceae</taxon>
        <taxon>Paenibacillus</taxon>
    </lineage>
</organism>
<evidence type="ECO:0000259" key="5">
    <source>
        <dbReference type="PROSITE" id="PS50853"/>
    </source>
</evidence>
<dbReference type="EMBL" id="CP011058">
    <property type="protein sequence ID" value="AJY75532.1"/>
    <property type="molecule type" value="Genomic_DNA"/>
</dbReference>
<dbReference type="PROSITE" id="PS50853">
    <property type="entry name" value="FN3"/>
    <property type="match status" value="1"/>
</dbReference>
<dbReference type="Pfam" id="PF07676">
    <property type="entry name" value="PD40"/>
    <property type="match status" value="1"/>
</dbReference>
<dbReference type="KEGG" id="pbj:VN24_14370"/>
<dbReference type="HOGENOM" id="CLU_228056_0_0_9"/>
<dbReference type="PATRIC" id="fig|1126833.4.peg.3141"/>
<protein>
    <recommendedName>
        <fullName evidence="9">Fibronectin type-III domain-containing protein</fullName>
    </recommendedName>
</protein>
<dbReference type="Gene3D" id="2.60.40.1120">
    <property type="entry name" value="Carboxypeptidase-like, regulatory domain"/>
    <property type="match status" value="1"/>
</dbReference>
<feature type="domain" description="SLH" evidence="6">
    <location>
        <begin position="2374"/>
        <end position="2437"/>
    </location>
</feature>
<dbReference type="SMART" id="SM00060">
    <property type="entry name" value="FN3"/>
    <property type="match status" value="3"/>
</dbReference>
<evidence type="ECO:0000256" key="4">
    <source>
        <dbReference type="SAM" id="SignalP"/>
    </source>
</evidence>
<comment type="similarity">
    <text evidence="1">Belongs to the TolB family.</text>
</comment>
<sequence length="2568" mass="274869">MRIGQMKRWYRKAVSTLLIVVTLVTATLSPAVYAEDGAAGSDWFGIGNGSSGMNLEILPGGTVTQTVYQPPASAPPTPVLAPVPEVVNEEQLEITGTAEAGAKVTVFVSRDGGTPTEGGEDIAEDGRFRVEVSLPEEGGYRITAVASLSGQVSGESAAAQVRLDKTAPPEPVFGEWLTIGTDQVKISWTPGGSATDTVKYKVERDGKLLGEVTEPEFTEQNVPELSALVYRVSAQDAAGNVSNALDIMAGTAHHSLLHVNSTPEGLAGNGHSYEIAVSGDGTKALFSSKATNLVSGSGNSQIGGLYTRDLKSGEMKIISFPAGVEQFDSPVINENGTVAALRATVRGAAEILFHSEGMAEAQKVPTADGQPPNQSTSAPSISADGERIVFASQATNWTTGEPEDIEADIYIYQRRMNQVTRVQLPAEVLQIEHPVVSGDGRFIVFNTGCGECINRKLYMHDTAQPGKVSLIGEGGFDKSISNDGRYIVYDKDDGIYLYDGKAGGETKTRRIAEDTPGVIDFSQPKISGNGRYVIVTSYEPQSQWGFQRQHLNVIDLTDPALQPKLISNPAEDAWSASVSKDGGKLGFASRYTSGYGDNGDDLISTFIVCPQKCGETPPPEDKPIQSVMWKADMAGRAQVKLGGNIRMTVNGTVHRKAAVILTYRQGDIEKSSTLELVENSAVPGQYTGEFGVTEGMTSIQSIIGQVADGGGTMISLPANGLPVTVSGALQVDISNLLNPDQSVNEEVKAALAGSRLVAWSASKKAGAQASFRDNAPFAMALTDADDYKLTLLAADGTLLAEHFPVAISRGKTSSVSIRALIPSTVVISITAAESGPELANIPVTLHNEDQTVVLAAGSTDGKGQVRLAAGFVGDTVHIKTELPRPYSPLEASTLTLGSREMQLPLSALIHYGTVSGQVKNRNGEPLSGVKVSIQQDGRTLTAVTESDGTYTMRVPEGDVLIEGNREGSGEDRIRTRKPALLKIEAGKEHRQDLVLHKESTATIHLKLFTKQVGGSFAERKLDLQTMRVLMPSVKTEAGKPQVYTAFDNGLTIKGLEGENYEVCVKDGFGQMGSACKSVTIDAQMQATAVLELEEQVAVKGKLRIDGPGVWTVYAGFAETATQSSVSYTLQEGSFHISLPKDGSYQAIFSAINGANQIRKGVKNFTARKGELIELGDIELKPEGDNYFRDPAENLLEAMDSPVAEGSRVTLRGSYRNGSQVSLLAPALMIRIPQGTSLVPGSMMLSGTPVPADQITAVSAALVRVSLGKDLNAQESGTVTYQLQVEQVKSDLLPAELSMSFHKPGSEEAIEEQIASTLIPTTQVSIDAPAKAKKSSDSGDSVINVSGRAVPGSSVQIYDGPHIAGVTTASQGGYWSQTLTLLPERAEGRIHAVSAVAVKGSDEWRSKQAFVEVVDDNEPVPLELTMFTNGHRLESNLSEGVLRFPLSVHPHKPISFSLLFRYPDRVQNVTIGLAGEKIPMTYNRLTGRYEGIKSTPQRNLGPVSLSYDVIPEPFAAVENEDQIRKSMPPVIRDLQGEVLPPEQSVPESTEADPAGRVYLNKVVLTSKDSPDEKIETQYFYRIMPDDYEPGKPVQENGEGIYDLKFSYSKQAKTIQVSAVMSGNQAKTLIQSLNGDAAGMAINPYIEVGTKIRYELKTPGTPSPLGLASAIYAGYDFQQKMDQLNDLMDQVNASGCMAPSSVQHYYKELEKLSEQLFVNLLTKYSLQITAMNLAAIGIGFPAGVGVVAASLAINYAMNSAWEDDLSALQQQFADQQSGDDCEDEDEEKDPRRPKDPRDPDDDRDIVDPYWIYDPSGYAYEAVESNRLAGVTTTAMYLDPADQLWKKWDAAIYGQRNPLRTNAEGRYAWDVPEGKWQVLFEKEGYEPARSAVLEVLPPHFDVNVGLVSKVAPTVTAVLPESAGGGVRVFFSKYMQTETVASDLVRLTDTASAVEIPLTVEAVQPENSPGGQPLAKQFRIVPAVPLKDGQTYQLFIDAMVQSYAGVPMADHYDQSFTAVVVPVEEAIKADSVNLIAGTDALTVRWDELTEKRYDQFKVIWKENGTAETLLEETVGKGVGYSTATGLGSGKSYEVTIQTVDLDGRTSGGVRSQGNTQQVIPSVDNANPGQVTEAVLKAENGGLTLTWKDPADADLRGVRVALKSGSAFGTPVEVAKGVQQHRFENISAPGAYEAQLESVDLAGKRSPAVKAAVSISGPGEKPGNTPGGGTSPGSGSGGGNPAQPQAPASKDEAVFKVAEGTERYAAFDGMLLFQLPIGALAAGTEVKVTRTQTPPAPNPASHLAYSSYVTVTSEVQLSKPAQLVWKLPEAQGLDPRKLAVYRLDRTAPGGWQYIGGFANLGQNRLRVKLSGWGTYAVMAYDKPFRDLTGHWSEPEVGVLISRHLVDGVDENRYSPNAPVTRAQVAKLMTGLLEREGRLPAPIGDTPSFRDVPASAWYAQAVQEAAALGLVQGAGGEFRPNAPVSREELAVILQRVLKEKAPATPAKQLKKFDDAAAVSGWSAEAMSLMVQEGILNGVTDTMIEPQGTATRAQMAVILVRLLERWNPAVDIGAE</sequence>
<dbReference type="PANTHER" id="PTHR36842">
    <property type="entry name" value="PROTEIN TOLB HOMOLOG"/>
    <property type="match status" value="1"/>
</dbReference>
<keyword evidence="8" id="KW-1185">Reference proteome</keyword>
<reference evidence="7 8" key="1">
    <citation type="journal article" date="2015" name="J. Biotechnol.">
        <title>Complete genome sequence of Paenibacillus beijingensis 7188(T) (=DSM 24997(T)), a novel rhizobacterium from jujube garden soil.</title>
        <authorList>
            <person name="Kwak Y."/>
            <person name="Shin J.H."/>
        </authorList>
    </citation>
    <scope>NUCLEOTIDE SEQUENCE [LARGE SCALE GENOMIC DNA]</scope>
    <source>
        <strain evidence="7 8">DSM 24997</strain>
    </source>
</reference>
<feature type="region of interest" description="Disordered" evidence="3">
    <location>
        <begin position="360"/>
        <end position="382"/>
    </location>
</feature>
<dbReference type="Pfam" id="PF00395">
    <property type="entry name" value="SLH"/>
    <property type="match status" value="3"/>
</dbReference>
<dbReference type="PANTHER" id="PTHR36842:SF1">
    <property type="entry name" value="PROTEIN TOLB"/>
    <property type="match status" value="1"/>
</dbReference>
<reference evidence="8" key="2">
    <citation type="submission" date="2015-03" db="EMBL/GenBank/DDBJ databases">
        <title>Genome sequence of Paenibacillus beijingensis strain DSM 24997T.</title>
        <authorList>
            <person name="Kwak Y."/>
            <person name="Shin J.-H."/>
        </authorList>
    </citation>
    <scope>NUCLEOTIDE SEQUENCE [LARGE SCALE GENOMIC DNA]</scope>
    <source>
        <strain evidence="8">DSM 24997</strain>
    </source>
</reference>
<feature type="domain" description="SLH" evidence="6">
    <location>
        <begin position="2439"/>
        <end position="2501"/>
    </location>
</feature>
<name>A0A0D5NKJ4_9BACL</name>
<accession>A0A0D5NKJ4</accession>
<dbReference type="InterPro" id="IPR008969">
    <property type="entry name" value="CarboxyPept-like_regulatory"/>
</dbReference>
<gene>
    <name evidence="7" type="ORF">VN24_14370</name>
</gene>
<dbReference type="SUPFAM" id="SSF82171">
    <property type="entry name" value="DPP6 N-terminal domain-like"/>
    <property type="match status" value="1"/>
</dbReference>
<dbReference type="InterPro" id="IPR011659">
    <property type="entry name" value="WD40"/>
</dbReference>
<dbReference type="InterPro" id="IPR013783">
    <property type="entry name" value="Ig-like_fold"/>
</dbReference>
<dbReference type="SUPFAM" id="SSF49464">
    <property type="entry name" value="Carboxypeptidase regulatory domain-like"/>
    <property type="match status" value="1"/>
</dbReference>
<feature type="region of interest" description="Disordered" evidence="3">
    <location>
        <begin position="1769"/>
        <end position="1805"/>
    </location>
</feature>
<dbReference type="InterPro" id="IPR003961">
    <property type="entry name" value="FN3_dom"/>
</dbReference>
<evidence type="ECO:0000259" key="6">
    <source>
        <dbReference type="PROSITE" id="PS51272"/>
    </source>
</evidence>
<feature type="domain" description="Fibronectin type-III" evidence="5">
    <location>
        <begin position="2019"/>
        <end position="2117"/>
    </location>
</feature>
<keyword evidence="2 4" id="KW-0732">Signal</keyword>
<feature type="signal peptide" evidence="4">
    <location>
        <begin position="1"/>
        <end position="34"/>
    </location>
</feature>
<evidence type="ECO:0000313" key="7">
    <source>
        <dbReference type="EMBL" id="AJY75532.1"/>
    </source>
</evidence>